<name>A0A699ZFI9_HAELA</name>
<gene>
    <name evidence="7" type="ORF">HaLaN_18172</name>
</gene>
<evidence type="ECO:0000256" key="2">
    <source>
        <dbReference type="ARBA" id="ARBA00004316"/>
    </source>
</evidence>
<dbReference type="AlphaFoldDB" id="A0A699ZFI9"/>
<proteinExistence type="predicted"/>
<keyword evidence="8" id="KW-1185">Reference proteome</keyword>
<dbReference type="GO" id="GO:0005856">
    <property type="term" value="C:cytoskeleton"/>
    <property type="evidence" value="ECO:0007669"/>
    <property type="project" value="UniProtKB-SubCell"/>
</dbReference>
<keyword evidence="4" id="KW-0206">Cytoskeleton</keyword>
<sequence length="218" mass="24562">MPEIPPEILRLAAEQTRELTNAEAIHVFATIKQTLEKLGLVGIITVDPKVQAQELTQSVGEEITRMIGQQKELESQFEELISAQHTLRQLPNKTKLRQNQTELQHVAEALRQSTKQLCRNLKDNPNVAENMAKVAAERQALSLLLSNALSELEVFRKITPIIESVLAQEAAKVQMEQTIEHERTTSSAVKQLRNDLKDEKSDHEEKARYTPTTHTSSA</sequence>
<accession>A0A699ZFI9</accession>
<organism evidence="7 8">
    <name type="scientific">Haematococcus lacustris</name>
    <name type="common">Green alga</name>
    <name type="synonym">Haematococcus pluvialis</name>
    <dbReference type="NCBI Taxonomy" id="44745"/>
    <lineage>
        <taxon>Eukaryota</taxon>
        <taxon>Viridiplantae</taxon>
        <taxon>Chlorophyta</taxon>
        <taxon>core chlorophytes</taxon>
        <taxon>Chlorophyceae</taxon>
        <taxon>CS clade</taxon>
        <taxon>Chlamydomonadales</taxon>
        <taxon>Haematococcaceae</taxon>
        <taxon>Haematococcus</taxon>
    </lineage>
</organism>
<evidence type="ECO:0000313" key="8">
    <source>
        <dbReference type="Proteomes" id="UP000485058"/>
    </source>
</evidence>
<evidence type="ECO:0000313" key="7">
    <source>
        <dbReference type="EMBL" id="GFH20961.1"/>
    </source>
</evidence>
<comment type="caution">
    <text evidence="7">The sequence shown here is derived from an EMBL/GenBank/DDBJ whole genome shotgun (WGS) entry which is preliminary data.</text>
</comment>
<dbReference type="PANTHER" id="PTHR14871:SF1">
    <property type="entry name" value="DYNEIN REGULATORY COMPLEX PROTEIN 9"/>
    <property type="match status" value="1"/>
</dbReference>
<keyword evidence="3" id="KW-0963">Cytoplasm</keyword>
<reference evidence="7 8" key="1">
    <citation type="submission" date="2020-02" db="EMBL/GenBank/DDBJ databases">
        <title>Draft genome sequence of Haematococcus lacustris strain NIES-144.</title>
        <authorList>
            <person name="Morimoto D."/>
            <person name="Nakagawa S."/>
            <person name="Yoshida T."/>
            <person name="Sawayama S."/>
        </authorList>
    </citation>
    <scope>NUCLEOTIDE SEQUENCE [LARGE SCALE GENOMIC DNA]</scope>
    <source>
        <strain evidence="7 8">NIES-144</strain>
    </source>
</reference>
<dbReference type="GO" id="GO:0031514">
    <property type="term" value="C:motile cilium"/>
    <property type="evidence" value="ECO:0007669"/>
    <property type="project" value="TreeGrafter"/>
</dbReference>
<dbReference type="Proteomes" id="UP000485058">
    <property type="component" value="Unassembled WGS sequence"/>
</dbReference>
<dbReference type="InterPro" id="IPR042618">
    <property type="entry name" value="IQCG"/>
</dbReference>
<comment type="subcellular location">
    <subcellularLocation>
        <location evidence="2">Cell projection</location>
    </subcellularLocation>
    <subcellularLocation>
        <location evidence="1">Cytoplasm</location>
        <location evidence="1">Cytoskeleton</location>
    </subcellularLocation>
</comment>
<feature type="region of interest" description="Disordered" evidence="6">
    <location>
        <begin position="177"/>
        <end position="218"/>
    </location>
</feature>
<evidence type="ECO:0000256" key="6">
    <source>
        <dbReference type="SAM" id="MobiDB-lite"/>
    </source>
</evidence>
<evidence type="ECO:0000256" key="5">
    <source>
        <dbReference type="ARBA" id="ARBA00023273"/>
    </source>
</evidence>
<dbReference type="PANTHER" id="PTHR14871">
    <property type="entry name" value="DYNEIN REGULATORY COMPLEX PROTEIN 9"/>
    <property type="match status" value="1"/>
</dbReference>
<keyword evidence="5" id="KW-0966">Cell projection</keyword>
<feature type="compositionally biased region" description="Basic and acidic residues" evidence="6">
    <location>
        <begin position="192"/>
        <end position="208"/>
    </location>
</feature>
<dbReference type="EMBL" id="BLLF01001733">
    <property type="protein sequence ID" value="GFH20961.1"/>
    <property type="molecule type" value="Genomic_DNA"/>
</dbReference>
<evidence type="ECO:0000256" key="4">
    <source>
        <dbReference type="ARBA" id="ARBA00023212"/>
    </source>
</evidence>
<protein>
    <submittedName>
        <fullName evidence="7">Uncharacterized protein</fullName>
    </submittedName>
</protein>
<dbReference type="GO" id="GO:0005737">
    <property type="term" value="C:cytoplasm"/>
    <property type="evidence" value="ECO:0007669"/>
    <property type="project" value="TreeGrafter"/>
</dbReference>
<evidence type="ECO:0000256" key="3">
    <source>
        <dbReference type="ARBA" id="ARBA00022490"/>
    </source>
</evidence>
<dbReference type="GO" id="GO:0044782">
    <property type="term" value="P:cilium organization"/>
    <property type="evidence" value="ECO:0007669"/>
    <property type="project" value="TreeGrafter"/>
</dbReference>
<evidence type="ECO:0000256" key="1">
    <source>
        <dbReference type="ARBA" id="ARBA00004245"/>
    </source>
</evidence>